<sequence>MSKKIIHTVFESVVQSQGSNIALQGDQGNISYQELNQYSNKLAHLLLNNNISRNDIATVYFSDPRLQVISLLGALKSGAIYLPIDKKYKRNHWEELYTTILPKVYITASEDLPLLHQFSDSFDYSIPFIITLLIDSHGALKHKLYAYSNKTYVDVTSKTPLSDENPNLEFGENDPNYIYFTSGSTGNPKAVLGCHKSLSHFIHWESKELGIKESDKIGLLPSFSFDASIQAVFMALINGSTLCLINSETKEDIIQLQNWIRNYNITVLHMVPTLFRILSIYSEGKDKNLSFPDLKYILLAGEKLYNKDVVNWRECHGNNTEIINFYGTTEATILSTFYRIEQELQGELSDVFCVGQPISNTAILILNKENKLCKIGEVGSIYIKTPFLTKGYYKNPELTADKFIQNPLTASTDIIYKTGDYGKYDSQRNTIVTGREDGLVKINGVRIDINTIEQTILKLKEVDMVKCLTYQQDLLNVILVCFYKSAAVNENDIRKHCLEYLSQYEMPSRFIALDEVPINANGKIDPVVLKKIIDDTLAADNNETEDETQADETEQKLIQIWKEILNVEKIRLKDNYLFLGGNSIKLIQLRLRIQQNFDVELSIYDLFTNPVLKEQAKLIAESKKSVFEAIPQVQAQEYYNLSSTQYRMWVVSQIESSSIAYNMPSAFLLKGEIDKLKFNEAFKNIIERHEILRTFFKSNQDGEVHQYITPVNEAAFEITEKDLSHFNSLEEIKPYLISLNAEPFNLEEAPLLRAYLIKVNENQHVFYFTMHHIIGDGWSSLILLKEIISTYNSLLNGNQTELEGLNIQFKDYVAWSQNETHLEKNKISENYWLDQFSGELPVLELPGFKKRPLIKTNNGNKIEHVYSAEFTKKLKSFSETQNVTLFMTLMAGINTLLSRYSGQDDIIVGTPVAGREHPDLENQIGPYLNTVAIRTKLEEQETFTSLLLKEKQLLLNSYQHQDYPFDELVWKLNLAQDSSRSFLFDVLVVLQNQNQVANLNISEELSGIKIEPVDFESNFSKFDLNFMFIEAENLNLSITYNTDIYDQFLIKRMFQHFEILLNQFTANPDVAVNKVDYLTENEKTQLLFDFNDLIVEYPKDKTIVDLFEEQAANNPNVTAIAFEEKNITYADLSKEVNALAAQLSEQNVERGDKIIICFNSHIEKAITGLLAVLKIGAVYVPVDSDYPLERIRFIVEDTKAKFVITNSLDAVIFKDVNADIIALDEQKEFENSKELVFEKINISDNAYVIYTSGSTGNPKGVVVSHRNINDYVFGLKSKIQIQKNDSFALMSTLATDLGNTVLFGSLLTGKTLHLFSKDSLRDVNYIQEYYENHSIDCIKIVPSYWKSLNLKSQSPNKMIIFGGEELTVDVVEQIKNEKPAITIVNHYGPTETTIGKLLHVVDLENSYDRIPIGRPFSNTNVFVVDQNFLLCPVGVEGELVIGGDGVSNGYLNNLQLTETQFVKDTLLQTEAKLYKTGDKVKQFPNGDIEYLGRFDDQVKIRGHRIELGEISRNLALIEGISQSIVTVGQNNEEKFLIAYYVSETQLDKKEIQSSLSKVLPEYMVPSYYVKLESLPLTSNGKINRKALPKISEKDIIRKEYVGPRNKTEEKLVQIWQEILKVETIGVTDNFFNLGGHSLLVVRILNLIKKEIGLNISVKTFFENPTIDALSGQLKGKETESFFIEKIAPADSYPVTASQKKFWLISQFEDASLAYNMLTVFRLEGNLIIPKFQESFIHLIERHESLRTSFKLNEDEELRQFIVPVEDLDFSINYVDLSSNETTEENLAAYVEKENAIRFDLEKAPLVRASLIKAAEGKFVFFISMHHIIGDGWSSELLVGEVVSIYNALIQEREVNLPELRIQYKDYAAWLNNEIEKEGYKISEKYWLDQFSGNLPTIELPGSKIRPSVKTYNGDYLGYEFSDSFSQQLRDFSTEQNVSLFMVLTAGINTLLSKYTGENDIVVGTPVAGREHPDLENQIGLYLNTLALRTKINQKNSFLELLQHEKEVILGAYENQLYPFDELIDKLQLKRDRSKALLFDILIVLHNQTKLNMEDDEKLVDLYIKPYASTRKTSQFDLSFRFSDNERLYLEINYNTDIYEKSFIEKVFTHFEALVFQLITKPEIKLELVDFLSEEDKREIEMSDYWKSVFKNEFSNVVFPFEKQTLEKLDKSGAQFQFSINEELKEGLEKLSDSNSGDLFTSVLFSLKTTVRKYIENDEVAFHISIPEEAPNEWHKLDLPFVTNISNDELLLDVYNDLNFRITELKENLFTDFQLAKKTADSFYKQNEAAVFNIKYNYHKNHDFQDWVQLESTEGNEFEKSIIFKEEAAITHNMSFDFYENESSVTCVLTYNADKYDKNQVVLFIERFKIVMNQIANTKEQFSKLTTREISFNYQKEKQAGKSKMLLEENF</sequence>
<evidence type="ECO:0000313" key="7">
    <source>
        <dbReference type="Proteomes" id="UP000006694"/>
    </source>
</evidence>
<gene>
    <name evidence="6" type="ordered locus">Fjoh_2093</name>
</gene>
<dbReference type="InterPro" id="IPR001242">
    <property type="entry name" value="Condensation_dom"/>
</dbReference>
<dbReference type="RefSeq" id="WP_012024163.1">
    <property type="nucleotide sequence ID" value="NC_009441.1"/>
</dbReference>
<dbReference type="GO" id="GO:0043041">
    <property type="term" value="P:amino acid activation for nonribosomal peptide biosynthetic process"/>
    <property type="evidence" value="ECO:0007669"/>
    <property type="project" value="TreeGrafter"/>
</dbReference>
<dbReference type="GeneID" id="31764995"/>
<keyword evidence="4" id="KW-0597">Phosphoprotein</keyword>
<dbReference type="PANTHER" id="PTHR45527">
    <property type="entry name" value="NONRIBOSOMAL PEPTIDE SYNTHETASE"/>
    <property type="match status" value="1"/>
</dbReference>
<dbReference type="Gene3D" id="2.30.38.10">
    <property type="entry name" value="Luciferase, Domain 3"/>
    <property type="match status" value="1"/>
</dbReference>
<dbReference type="SMART" id="SM00823">
    <property type="entry name" value="PKS_PP"/>
    <property type="match status" value="1"/>
</dbReference>
<dbReference type="InterPro" id="IPR023213">
    <property type="entry name" value="CAT-like_dom_sf"/>
</dbReference>
<dbReference type="InterPro" id="IPR042099">
    <property type="entry name" value="ANL_N_sf"/>
</dbReference>
<dbReference type="Gene3D" id="1.10.1200.10">
    <property type="entry name" value="ACP-like"/>
    <property type="match status" value="2"/>
</dbReference>
<evidence type="ECO:0000256" key="4">
    <source>
        <dbReference type="ARBA" id="ARBA00022553"/>
    </source>
</evidence>
<dbReference type="GO" id="GO:0003824">
    <property type="term" value="F:catalytic activity"/>
    <property type="evidence" value="ECO:0007669"/>
    <property type="project" value="InterPro"/>
</dbReference>
<evidence type="ECO:0000313" key="6">
    <source>
        <dbReference type="EMBL" id="ABQ05123.1"/>
    </source>
</evidence>
<dbReference type="STRING" id="376686.Fjoh_2093"/>
<dbReference type="HOGENOM" id="CLU_000022_0_9_10"/>
<evidence type="ECO:0000259" key="5">
    <source>
        <dbReference type="PROSITE" id="PS50075"/>
    </source>
</evidence>
<dbReference type="Pfam" id="PF00550">
    <property type="entry name" value="PP-binding"/>
    <property type="match status" value="2"/>
</dbReference>
<dbReference type="PANTHER" id="PTHR45527:SF1">
    <property type="entry name" value="FATTY ACID SYNTHASE"/>
    <property type="match status" value="1"/>
</dbReference>
<organism evidence="6 7">
    <name type="scientific">Flavobacterium johnsoniae (strain ATCC 17061 / DSM 2064 / JCM 8514 / BCRC 14874 / CCUG 350202 / NBRC 14942 / NCIMB 11054 / UW101)</name>
    <name type="common">Cytophaga johnsonae</name>
    <dbReference type="NCBI Taxonomy" id="376686"/>
    <lineage>
        <taxon>Bacteria</taxon>
        <taxon>Pseudomonadati</taxon>
        <taxon>Bacteroidota</taxon>
        <taxon>Flavobacteriia</taxon>
        <taxon>Flavobacteriales</taxon>
        <taxon>Flavobacteriaceae</taxon>
        <taxon>Flavobacterium</taxon>
    </lineage>
</organism>
<dbReference type="NCBIfam" id="TIGR01733">
    <property type="entry name" value="AA-adenyl-dom"/>
    <property type="match status" value="1"/>
</dbReference>
<dbReference type="KEGG" id="fjo:Fjoh_2093"/>
<comment type="cofactor">
    <cofactor evidence="1">
        <name>pantetheine 4'-phosphate</name>
        <dbReference type="ChEBI" id="CHEBI:47942"/>
    </cofactor>
</comment>
<dbReference type="InterPro" id="IPR020845">
    <property type="entry name" value="AMP-binding_CS"/>
</dbReference>
<keyword evidence="3" id="KW-0596">Phosphopantetheine</keyword>
<accession>A5FI53</accession>
<feature type="domain" description="Carrier" evidence="5">
    <location>
        <begin position="1602"/>
        <end position="1677"/>
    </location>
</feature>
<name>A5FI53_FLAJ1</name>
<dbReference type="CDD" id="cd05930">
    <property type="entry name" value="A_NRPS"/>
    <property type="match status" value="2"/>
</dbReference>
<dbReference type="SUPFAM" id="SSF47336">
    <property type="entry name" value="ACP-like"/>
    <property type="match status" value="2"/>
</dbReference>
<dbReference type="FunFam" id="3.30.300.30:FF:000010">
    <property type="entry name" value="Enterobactin synthetase component F"/>
    <property type="match status" value="1"/>
</dbReference>
<dbReference type="EMBL" id="CP000685">
    <property type="protein sequence ID" value="ABQ05123.1"/>
    <property type="molecule type" value="Genomic_DNA"/>
</dbReference>
<evidence type="ECO:0000256" key="2">
    <source>
        <dbReference type="ARBA" id="ARBA00006432"/>
    </source>
</evidence>
<dbReference type="InterPro" id="IPR045851">
    <property type="entry name" value="AMP-bd_C_sf"/>
</dbReference>
<keyword evidence="7" id="KW-1185">Reference proteome</keyword>
<dbReference type="InterPro" id="IPR036736">
    <property type="entry name" value="ACP-like_sf"/>
</dbReference>
<proteinExistence type="inferred from homology"/>
<protein>
    <submittedName>
        <fullName evidence="6">Nonribosomal peptide synthetase</fullName>
    </submittedName>
</protein>
<dbReference type="SUPFAM" id="SSF52777">
    <property type="entry name" value="CoA-dependent acyltransferases"/>
    <property type="match status" value="5"/>
</dbReference>
<dbReference type="GO" id="GO:0031177">
    <property type="term" value="F:phosphopantetheine binding"/>
    <property type="evidence" value="ECO:0007669"/>
    <property type="project" value="InterPro"/>
</dbReference>
<dbReference type="InterPro" id="IPR009081">
    <property type="entry name" value="PP-bd_ACP"/>
</dbReference>
<dbReference type="Gene3D" id="3.40.50.980">
    <property type="match status" value="2"/>
</dbReference>
<dbReference type="InterPro" id="IPR010071">
    <property type="entry name" value="AA_adenyl_dom"/>
</dbReference>
<dbReference type="PROSITE" id="PS00455">
    <property type="entry name" value="AMP_BINDING"/>
    <property type="match status" value="2"/>
</dbReference>
<dbReference type="FunFam" id="1.10.1200.10:FF:000005">
    <property type="entry name" value="Nonribosomal peptide synthetase 1"/>
    <property type="match status" value="1"/>
</dbReference>
<dbReference type="OrthoDB" id="605930at2"/>
<dbReference type="Pfam" id="PF00501">
    <property type="entry name" value="AMP-binding"/>
    <property type="match status" value="2"/>
</dbReference>
<dbReference type="GO" id="GO:0044550">
    <property type="term" value="P:secondary metabolite biosynthetic process"/>
    <property type="evidence" value="ECO:0007669"/>
    <property type="project" value="TreeGrafter"/>
</dbReference>
<dbReference type="SUPFAM" id="SSF56801">
    <property type="entry name" value="Acetyl-CoA synthetase-like"/>
    <property type="match status" value="2"/>
</dbReference>
<dbReference type="FunFam" id="3.40.50.980:FF:000001">
    <property type="entry name" value="Non-ribosomal peptide synthetase"/>
    <property type="match status" value="1"/>
</dbReference>
<dbReference type="Gene3D" id="3.30.559.30">
    <property type="entry name" value="Nonribosomal peptide synthetase, condensation domain"/>
    <property type="match status" value="3"/>
</dbReference>
<evidence type="ECO:0000256" key="1">
    <source>
        <dbReference type="ARBA" id="ARBA00001957"/>
    </source>
</evidence>
<dbReference type="NCBIfam" id="NF003417">
    <property type="entry name" value="PRK04813.1"/>
    <property type="match status" value="2"/>
</dbReference>
<dbReference type="Gene3D" id="3.40.50.12780">
    <property type="entry name" value="N-terminal domain of ligase-like"/>
    <property type="match status" value="1"/>
</dbReference>
<dbReference type="GO" id="GO:0005829">
    <property type="term" value="C:cytosol"/>
    <property type="evidence" value="ECO:0007669"/>
    <property type="project" value="TreeGrafter"/>
</dbReference>
<dbReference type="Pfam" id="PF00668">
    <property type="entry name" value="Condensation"/>
    <property type="match status" value="2"/>
</dbReference>
<dbReference type="Proteomes" id="UP000006694">
    <property type="component" value="Chromosome"/>
</dbReference>
<evidence type="ECO:0000256" key="3">
    <source>
        <dbReference type="ARBA" id="ARBA00022450"/>
    </source>
</evidence>
<dbReference type="InterPro" id="IPR000873">
    <property type="entry name" value="AMP-dep_synth/lig_dom"/>
</dbReference>
<dbReference type="Gene3D" id="3.30.300.30">
    <property type="match status" value="2"/>
</dbReference>
<dbReference type="InterPro" id="IPR020806">
    <property type="entry name" value="PKS_PP-bd"/>
</dbReference>
<feature type="domain" description="Carrier" evidence="5">
    <location>
        <begin position="548"/>
        <end position="623"/>
    </location>
</feature>
<dbReference type="eggNOG" id="COG1020">
    <property type="taxonomic scope" value="Bacteria"/>
</dbReference>
<reference evidence="6 7" key="1">
    <citation type="journal article" date="2009" name="Appl. Environ. Microbiol.">
        <title>Novel features of the polysaccharide-digesting gliding bacterium Flavobacterium johnsoniae as revealed by genome sequence analysis.</title>
        <authorList>
            <person name="McBride M.J."/>
            <person name="Xie G."/>
            <person name="Martens E.C."/>
            <person name="Lapidus A."/>
            <person name="Henrissat B."/>
            <person name="Rhodes R.G."/>
            <person name="Goltsman E."/>
            <person name="Wang W."/>
            <person name="Xu J."/>
            <person name="Hunnicutt D.W."/>
            <person name="Staroscik A.M."/>
            <person name="Hoover T.R."/>
            <person name="Cheng Y.Q."/>
            <person name="Stein J.L."/>
        </authorList>
    </citation>
    <scope>NUCLEOTIDE SEQUENCE [LARGE SCALE GENOMIC DNA]</scope>
    <source>
        <strain evidence="7">ATCC 17061 / DSM 2064 / JCM 8514 / BCRC 14874 / CCUG 350202 / NBRC 14942 / NCIMB 11054 / UW101</strain>
    </source>
</reference>
<dbReference type="PROSITE" id="PS50075">
    <property type="entry name" value="CARRIER"/>
    <property type="match status" value="2"/>
</dbReference>
<dbReference type="Gene3D" id="3.30.559.10">
    <property type="entry name" value="Chloramphenicol acetyltransferase-like domain"/>
    <property type="match status" value="2"/>
</dbReference>
<comment type="similarity">
    <text evidence="2">Belongs to the ATP-dependent AMP-binding enzyme family.</text>
</comment>
<dbReference type="CDD" id="cd19531">
    <property type="entry name" value="LCL_NRPS-like"/>
    <property type="match status" value="2"/>
</dbReference>